<dbReference type="EMBL" id="QGML01002843">
    <property type="protein sequence ID" value="TVY87026.1"/>
    <property type="molecule type" value="Genomic_DNA"/>
</dbReference>
<name>A0A559M248_9HELO</name>
<dbReference type="Proteomes" id="UP000315522">
    <property type="component" value="Unassembled WGS sequence"/>
</dbReference>
<evidence type="ECO:0000313" key="4">
    <source>
        <dbReference type="Proteomes" id="UP000315522"/>
    </source>
</evidence>
<dbReference type="GO" id="GO:0004074">
    <property type="term" value="F:biliverdin reductase [NAD(P)H] activity"/>
    <property type="evidence" value="ECO:0007669"/>
    <property type="project" value="TreeGrafter"/>
</dbReference>
<reference evidence="3 4" key="1">
    <citation type="submission" date="2018-05" db="EMBL/GenBank/DDBJ databases">
        <title>Genome sequencing and assembly of the regulated plant pathogen Lachnellula willkommii and related sister species for the development of diagnostic species identification markers.</title>
        <authorList>
            <person name="Giroux E."/>
            <person name="Bilodeau G."/>
        </authorList>
    </citation>
    <scope>NUCLEOTIDE SEQUENCE [LARGE SCALE GENOMIC DNA]</scope>
    <source>
        <strain evidence="3 4">CBS 172.35</strain>
    </source>
</reference>
<dbReference type="SUPFAM" id="SSF51735">
    <property type="entry name" value="NAD(P)-binding Rossmann-fold domains"/>
    <property type="match status" value="1"/>
</dbReference>
<dbReference type="Gene3D" id="3.40.50.720">
    <property type="entry name" value="NAD(P)-binding Rossmann-like Domain"/>
    <property type="match status" value="1"/>
</dbReference>
<dbReference type="PANTHER" id="PTHR43355:SF2">
    <property type="entry name" value="FLAVIN REDUCTASE (NADPH)"/>
    <property type="match status" value="1"/>
</dbReference>
<organism evidence="3 4">
    <name type="scientific">Lachnellula willkommii</name>
    <dbReference type="NCBI Taxonomy" id="215461"/>
    <lineage>
        <taxon>Eukaryota</taxon>
        <taxon>Fungi</taxon>
        <taxon>Dikarya</taxon>
        <taxon>Ascomycota</taxon>
        <taxon>Pezizomycotina</taxon>
        <taxon>Leotiomycetes</taxon>
        <taxon>Helotiales</taxon>
        <taxon>Lachnaceae</taxon>
        <taxon>Lachnellula</taxon>
    </lineage>
</organism>
<sequence>MQILIIGGSGRTGRVVIEEALSKGHTITALVRKSASLSPATGLTIIEGPLTTPSIENAITSSPVPPTAVIVTLASLRATDSPFSAPVSPPSMMTDAHVAIIAAMKRHGMKKLVTMSAFGVGDSMPNLILPMRLILNHSGVAYGYRDHFEGEKSIKSSRLDWTIVKPAMLKDGERKEVTVWGDQGKGIGMMPKASRASVAGFLVQCAESDKWNRMTPVIAD</sequence>
<evidence type="ECO:0000259" key="2">
    <source>
        <dbReference type="Pfam" id="PF13460"/>
    </source>
</evidence>
<dbReference type="PANTHER" id="PTHR43355">
    <property type="entry name" value="FLAVIN REDUCTASE (NADPH)"/>
    <property type="match status" value="1"/>
</dbReference>
<proteinExistence type="inferred from homology"/>
<dbReference type="Pfam" id="PF13460">
    <property type="entry name" value="NAD_binding_10"/>
    <property type="match status" value="1"/>
</dbReference>
<comment type="similarity">
    <text evidence="1">Belongs to the avfA family.</text>
</comment>
<feature type="domain" description="NAD(P)-binding" evidence="2">
    <location>
        <begin position="7"/>
        <end position="208"/>
    </location>
</feature>
<keyword evidence="4" id="KW-1185">Reference proteome</keyword>
<dbReference type="GO" id="GO:0042602">
    <property type="term" value="F:riboflavin reductase (NADPH) activity"/>
    <property type="evidence" value="ECO:0007669"/>
    <property type="project" value="TreeGrafter"/>
</dbReference>
<gene>
    <name evidence="3" type="primary">BLVRB</name>
    <name evidence="3" type="ORF">LAWI1_G007082</name>
</gene>
<dbReference type="InterPro" id="IPR036291">
    <property type="entry name" value="NAD(P)-bd_dom_sf"/>
</dbReference>
<dbReference type="InterPro" id="IPR016040">
    <property type="entry name" value="NAD(P)-bd_dom"/>
</dbReference>
<dbReference type="AlphaFoldDB" id="A0A559M248"/>
<accession>A0A559M248</accession>
<dbReference type="InterPro" id="IPR051606">
    <property type="entry name" value="Polyketide_Oxido-like"/>
</dbReference>
<evidence type="ECO:0000313" key="3">
    <source>
        <dbReference type="EMBL" id="TVY87026.1"/>
    </source>
</evidence>
<protein>
    <submittedName>
        <fullName evidence="3">Flavin reductase (NADPH)</fullName>
    </submittedName>
</protein>
<comment type="caution">
    <text evidence="3">The sequence shown here is derived from an EMBL/GenBank/DDBJ whole genome shotgun (WGS) entry which is preliminary data.</text>
</comment>
<evidence type="ECO:0000256" key="1">
    <source>
        <dbReference type="ARBA" id="ARBA00038376"/>
    </source>
</evidence>